<evidence type="ECO:0000313" key="2">
    <source>
        <dbReference type="EMBL" id="QHU35119.1"/>
    </source>
</evidence>
<dbReference type="Pfam" id="PF13482">
    <property type="entry name" value="RNase_H_2"/>
    <property type="match status" value="1"/>
</dbReference>
<dbReference type="InterPro" id="IPR038720">
    <property type="entry name" value="YprB_RNase_H-like_dom"/>
</dbReference>
<dbReference type="EMBL" id="MN740583">
    <property type="protein sequence ID" value="QHU35119.1"/>
    <property type="molecule type" value="Genomic_DNA"/>
</dbReference>
<feature type="domain" description="YprB ribonuclease H-like" evidence="1">
    <location>
        <begin position="330"/>
        <end position="520"/>
    </location>
</feature>
<sequence>MIKQVSIIHFNQLINFIKKDPILDWLEVYGKDRNFKKDKSMYFDYILQKSQEFKKIQINKILKQLKNVESFPNTTNYYSKSHLLKNIFINSNFIGKYKLSCKIHILLKGFLVNKLFNIQVDEKKYFQIHIAYITGKLKKNKLLANDQKHLLLKTKLYYNYKILKNLKINISSKTIIIFRNLKNSNSNWKLYDLKKSEVKHLLKKSILWKLKLQKAIKKNKLTPYIYKQLLPNMKNKNDYPWSTAKRKIAEKTNEITQIWNLNLDDKKFLLKKYGVTNWLNIQKHMLEFKKNKQDQIYNIIDINRSINSKFIINNKKNIDSHIVHKNYLEIYLDLETLSNVFFKKNLDQFTFLIGAIFINNYTKTTKYKYYLVESICEKEEKRIFHEFITDVNVYSKLSNGKIPIFHWGHIEQSTFSKIKIKHNIDHCLNFIDLNIQFKKSDIFIRGAFNYSLKSIGKALFNQQLIHTKWEEDIGNGLDAMVEYYMLKDIKDNNTKNNRLQQIIEYNYIDVKVLKDIVDWIRRI</sequence>
<protein>
    <recommendedName>
        <fullName evidence="1">YprB ribonuclease H-like domain-containing protein</fullName>
    </recommendedName>
</protein>
<accession>A0A6C0LWI1</accession>
<organism evidence="2">
    <name type="scientific">viral metagenome</name>
    <dbReference type="NCBI Taxonomy" id="1070528"/>
    <lineage>
        <taxon>unclassified sequences</taxon>
        <taxon>metagenomes</taxon>
        <taxon>organismal metagenomes</taxon>
    </lineage>
</organism>
<evidence type="ECO:0000259" key="1">
    <source>
        <dbReference type="Pfam" id="PF13482"/>
    </source>
</evidence>
<reference evidence="2" key="1">
    <citation type="journal article" date="2020" name="Nature">
        <title>Giant virus diversity and host interactions through global metagenomics.</title>
        <authorList>
            <person name="Schulz F."/>
            <person name="Roux S."/>
            <person name="Paez-Espino D."/>
            <person name="Jungbluth S."/>
            <person name="Walsh D.A."/>
            <person name="Denef V.J."/>
            <person name="McMahon K.D."/>
            <person name="Konstantinidis K.T."/>
            <person name="Eloe-Fadrosh E.A."/>
            <person name="Kyrpides N.C."/>
            <person name="Woyke T."/>
        </authorList>
    </citation>
    <scope>NUCLEOTIDE SEQUENCE</scope>
    <source>
        <strain evidence="2">GVMAG-S-1017745-26</strain>
    </source>
</reference>
<dbReference type="AlphaFoldDB" id="A0A6C0LWI1"/>
<dbReference type="SUPFAM" id="SSF53098">
    <property type="entry name" value="Ribonuclease H-like"/>
    <property type="match status" value="1"/>
</dbReference>
<dbReference type="InterPro" id="IPR012337">
    <property type="entry name" value="RNaseH-like_sf"/>
</dbReference>
<proteinExistence type="predicted"/>
<name>A0A6C0LWI1_9ZZZZ</name>